<reference evidence="14 15" key="1">
    <citation type="journal article" date="2016" name="ISME J.">
        <title>Chasing the elusive Euryarchaeota class WSA2: genomes reveal a uniquely fastidious methyl-reducing methanogen.</title>
        <authorList>
            <person name="Nobu M.K."/>
            <person name="Narihiro T."/>
            <person name="Kuroda K."/>
            <person name="Mei R."/>
            <person name="Liu W.T."/>
        </authorList>
    </citation>
    <scope>NUCLEOTIDE SEQUENCE [LARGE SCALE GENOMIC DNA]</scope>
    <source>
        <strain evidence="11">B03fssc0709_Meth_Bin005</strain>
        <strain evidence="12">B15fssc0709_Meth_Bin003</strain>
        <strain evidence="13">BMIXfssc0709_Meth_Bin006</strain>
    </source>
</reference>
<dbReference type="SUPFAM" id="SSF53738">
    <property type="entry name" value="Phosphoglucomutase, first 3 domains"/>
    <property type="match status" value="3"/>
</dbReference>
<evidence type="ECO:0000313" key="16">
    <source>
        <dbReference type="Proteomes" id="UP000092403"/>
    </source>
</evidence>
<dbReference type="InterPro" id="IPR005846">
    <property type="entry name" value="A-D-PHexomutase_a/b/a-III"/>
</dbReference>
<evidence type="ECO:0000259" key="8">
    <source>
        <dbReference type="Pfam" id="PF02878"/>
    </source>
</evidence>
<dbReference type="InterPro" id="IPR016055">
    <property type="entry name" value="A-D-PHexomutase_a/b/a-I/II/III"/>
</dbReference>
<dbReference type="CDD" id="cd03089">
    <property type="entry name" value="PMM_PGM"/>
    <property type="match status" value="1"/>
</dbReference>
<dbReference type="Proteomes" id="UP000091929">
    <property type="component" value="Unassembled WGS sequence"/>
</dbReference>
<dbReference type="InterPro" id="IPR005845">
    <property type="entry name" value="A-D-PHexomutase_a/b/a-II"/>
</dbReference>
<dbReference type="InterPro" id="IPR005841">
    <property type="entry name" value="Alpha-D-phosphohexomutase_SF"/>
</dbReference>
<dbReference type="GO" id="GO:0046872">
    <property type="term" value="F:metal ion binding"/>
    <property type="evidence" value="ECO:0007669"/>
    <property type="project" value="UniProtKB-KW"/>
</dbReference>
<dbReference type="Pfam" id="PF02878">
    <property type="entry name" value="PGM_PMM_I"/>
    <property type="match status" value="1"/>
</dbReference>
<dbReference type="PATRIC" id="fig|1706437.3.peg.288"/>
<evidence type="ECO:0000313" key="15">
    <source>
        <dbReference type="Proteomes" id="UP000092401"/>
    </source>
</evidence>
<evidence type="ECO:0000256" key="1">
    <source>
        <dbReference type="ARBA" id="ARBA00001946"/>
    </source>
</evidence>
<evidence type="ECO:0000313" key="11">
    <source>
        <dbReference type="EMBL" id="KYC45380.1"/>
    </source>
</evidence>
<sequence>MFLFINDLVKIAKNTIIVINTLIVRIIDFMVFKAYDIRGKYPLEIDEQFSYNLGRTLGKKYKNILFGIDSRIGSEGIKDHFVTGVLDSNAKVEYAGIISTPMLYYLTKDKFDVGVIATASHNPKDFTGFKICGKDGIPLSPENDIKPEFIEYGKPDRIYDSEDLRKDFGEGYIRYYVDKFRDLNYKGDIVVDFSNGATVYEKKIIEKVFPNAYFIGDVPDGNFPNHAPDTMKKECLEMLINKVKETGASIGVIFDGDGDRIGIVDEKGNPIRGDILSCVILSEILKGRNNETVLYDLRCSRIVGETIISLGAKPLKSRVGHYFIKKTMKEENAIFAGELSNHFYFREIGGFEAPLLALYYILKSVGESRLSEVAKKYMKYSHSGEINFKVKDQKETIDKLLKEYQHGNIDYTDGITIEEKDWWTNIRPSNTEPLLRINVEANDEMTLNKKIQELSRLIEGE</sequence>
<keyword evidence="5" id="KW-0460">Magnesium</keyword>
<evidence type="ECO:0000256" key="4">
    <source>
        <dbReference type="ARBA" id="ARBA00022723"/>
    </source>
</evidence>
<keyword evidence="6 13" id="KW-0413">Isomerase</keyword>
<dbReference type="InterPro" id="IPR005844">
    <property type="entry name" value="A-D-PHexomutase_a/b/a-I"/>
</dbReference>
<dbReference type="PATRIC" id="fig|1706436.3.peg.898"/>
<comment type="cofactor">
    <cofactor evidence="1">
        <name>Mg(2+)</name>
        <dbReference type="ChEBI" id="CHEBI:18420"/>
    </cofactor>
</comment>
<keyword evidence="4" id="KW-0479">Metal-binding</keyword>
<feature type="domain" description="Alpha-D-phosphohexomutase alpha/beta/alpha" evidence="8">
    <location>
        <begin position="31"/>
        <end position="143"/>
    </location>
</feature>
<dbReference type="Pfam" id="PF02880">
    <property type="entry name" value="PGM_PMM_III"/>
    <property type="match status" value="1"/>
</dbReference>
<feature type="domain" description="Alpha-D-phosphohexomutase alpha/beta/alpha" evidence="9">
    <location>
        <begin position="171"/>
        <end position="268"/>
    </location>
</feature>
<gene>
    <name evidence="13" type="primary">manB</name>
    <name evidence="11" type="ORF">APG10_00886</name>
    <name evidence="12" type="ORF">APG11_00288</name>
    <name evidence="13" type="ORF">APG12_01172</name>
</gene>
<accession>A0A150IK13</accession>
<evidence type="ECO:0000313" key="12">
    <source>
        <dbReference type="EMBL" id="KYC48481.1"/>
    </source>
</evidence>
<evidence type="ECO:0000259" key="10">
    <source>
        <dbReference type="Pfam" id="PF02880"/>
    </source>
</evidence>
<evidence type="ECO:0000313" key="13">
    <source>
        <dbReference type="EMBL" id="KYC49923.1"/>
    </source>
</evidence>
<dbReference type="EMBL" id="LNGF01000004">
    <property type="protein sequence ID" value="KYC48481.1"/>
    <property type="molecule type" value="Genomic_DNA"/>
</dbReference>
<accession>A0A150IY58</accession>
<dbReference type="PANTHER" id="PTHR43771:SF1">
    <property type="entry name" value="PHOSPHOMANNOMUTASE"/>
    <property type="match status" value="1"/>
</dbReference>
<dbReference type="Proteomes" id="UP000092403">
    <property type="component" value="Unassembled WGS sequence"/>
</dbReference>
<feature type="domain" description="Alpha-D-phosphohexomutase alpha/beta/alpha" evidence="10">
    <location>
        <begin position="273"/>
        <end position="376"/>
    </location>
</feature>
<protein>
    <submittedName>
        <fullName evidence="13">Phosphomannomutase</fullName>
        <ecNumber evidence="13">5.4.2.8</ecNumber>
    </submittedName>
</protein>
<dbReference type="InterPro" id="IPR005843">
    <property type="entry name" value="A-D-PHexomutase_C"/>
</dbReference>
<dbReference type="PANTHER" id="PTHR43771">
    <property type="entry name" value="PHOSPHOMANNOMUTASE"/>
    <property type="match status" value="1"/>
</dbReference>
<dbReference type="Gene3D" id="3.40.120.10">
    <property type="entry name" value="Alpha-D-Glucose-1,6-Bisphosphate, subunit A, domain 3"/>
    <property type="match status" value="3"/>
</dbReference>
<dbReference type="SUPFAM" id="SSF55957">
    <property type="entry name" value="Phosphoglucomutase, C-terminal domain"/>
    <property type="match status" value="1"/>
</dbReference>
<dbReference type="PATRIC" id="fig|1706438.3.peg.1180"/>
<dbReference type="EMBL" id="LNGE01000020">
    <property type="protein sequence ID" value="KYC45380.1"/>
    <property type="molecule type" value="Genomic_DNA"/>
</dbReference>
<accession>A0A150ITZ2</accession>
<dbReference type="Pfam" id="PF00408">
    <property type="entry name" value="PGM_PMM_IV"/>
    <property type="match status" value="1"/>
</dbReference>
<dbReference type="EMBL" id="LNJC01000023">
    <property type="protein sequence ID" value="KYC49923.1"/>
    <property type="molecule type" value="Genomic_DNA"/>
</dbReference>
<organism evidence="13 16">
    <name type="scientific">Candidatus Methanofastidiosum methylothiophilum</name>
    <dbReference type="NCBI Taxonomy" id="1705564"/>
    <lineage>
        <taxon>Archaea</taxon>
        <taxon>Methanobacteriati</taxon>
        <taxon>Methanobacteriota</taxon>
        <taxon>Stenosarchaea group</taxon>
        <taxon>Candidatus Methanofastidiosia</taxon>
        <taxon>Candidatus Methanofastidiosales</taxon>
        <taxon>Candidatus Methanofastidiosaceae</taxon>
        <taxon>Candidatus Methanofastidiosum</taxon>
    </lineage>
</organism>
<dbReference type="GO" id="GO:0005975">
    <property type="term" value="P:carbohydrate metabolic process"/>
    <property type="evidence" value="ECO:0007669"/>
    <property type="project" value="InterPro"/>
</dbReference>
<dbReference type="Proteomes" id="UP000092401">
    <property type="component" value="Unassembled WGS sequence"/>
</dbReference>
<evidence type="ECO:0000256" key="6">
    <source>
        <dbReference type="ARBA" id="ARBA00023235"/>
    </source>
</evidence>
<name>A0A150IY58_9EURY</name>
<dbReference type="Pfam" id="PF02879">
    <property type="entry name" value="PGM_PMM_II"/>
    <property type="match status" value="1"/>
</dbReference>
<comment type="caution">
    <text evidence="13">The sequence shown here is derived from an EMBL/GenBank/DDBJ whole genome shotgun (WGS) entry which is preliminary data.</text>
</comment>
<evidence type="ECO:0000256" key="5">
    <source>
        <dbReference type="ARBA" id="ARBA00022842"/>
    </source>
</evidence>
<dbReference type="Gene3D" id="3.30.310.50">
    <property type="entry name" value="Alpha-D-phosphohexomutase, C-terminal domain"/>
    <property type="match status" value="1"/>
</dbReference>
<proteinExistence type="inferred from homology"/>
<keyword evidence="3" id="KW-0597">Phosphoprotein</keyword>
<evidence type="ECO:0000256" key="3">
    <source>
        <dbReference type="ARBA" id="ARBA00022553"/>
    </source>
</evidence>
<dbReference type="PRINTS" id="PR00509">
    <property type="entry name" value="PGMPMM"/>
</dbReference>
<evidence type="ECO:0000259" key="9">
    <source>
        <dbReference type="Pfam" id="PF02879"/>
    </source>
</evidence>
<dbReference type="AlphaFoldDB" id="A0A150IY58"/>
<evidence type="ECO:0000313" key="14">
    <source>
        <dbReference type="Proteomes" id="UP000091929"/>
    </source>
</evidence>
<evidence type="ECO:0000259" key="7">
    <source>
        <dbReference type="Pfam" id="PF00408"/>
    </source>
</evidence>
<evidence type="ECO:0000256" key="2">
    <source>
        <dbReference type="ARBA" id="ARBA00010231"/>
    </source>
</evidence>
<dbReference type="GO" id="GO:0004615">
    <property type="term" value="F:phosphomannomutase activity"/>
    <property type="evidence" value="ECO:0007669"/>
    <property type="project" value="UniProtKB-EC"/>
</dbReference>
<dbReference type="InterPro" id="IPR036900">
    <property type="entry name" value="A-D-PHexomutase_C_sf"/>
</dbReference>
<dbReference type="EC" id="5.4.2.8" evidence="13"/>
<feature type="domain" description="Alpha-D-phosphohexomutase C-terminal" evidence="7">
    <location>
        <begin position="385"/>
        <end position="448"/>
    </location>
</feature>
<comment type="similarity">
    <text evidence="2">Belongs to the phosphohexose mutase family.</text>
</comment>